<evidence type="ECO:0000256" key="1">
    <source>
        <dbReference type="SAM" id="Phobius"/>
    </source>
</evidence>
<dbReference type="Pfam" id="PF26215">
    <property type="entry name" value="HTH_animal"/>
    <property type="match status" value="1"/>
</dbReference>
<keyword evidence="4" id="KW-1185">Reference proteome</keyword>
<name>A0AAN7Q316_9COLE</name>
<accession>A0AAN7Q316</accession>
<protein>
    <recommendedName>
        <fullName evidence="2">Helix-turn-helix domain-containing protein</fullName>
    </recommendedName>
</protein>
<keyword evidence="1" id="KW-0812">Transmembrane</keyword>
<dbReference type="AlphaFoldDB" id="A0AAN7Q316"/>
<evidence type="ECO:0000259" key="2">
    <source>
        <dbReference type="Pfam" id="PF26215"/>
    </source>
</evidence>
<feature type="transmembrane region" description="Helical" evidence="1">
    <location>
        <begin position="138"/>
        <end position="155"/>
    </location>
</feature>
<keyword evidence="1" id="KW-1133">Transmembrane helix</keyword>
<dbReference type="Proteomes" id="UP001353858">
    <property type="component" value="Unassembled WGS sequence"/>
</dbReference>
<gene>
    <name evidence="3" type="ORF">RN001_010191</name>
</gene>
<evidence type="ECO:0000313" key="4">
    <source>
        <dbReference type="Proteomes" id="UP001353858"/>
    </source>
</evidence>
<keyword evidence="1" id="KW-0472">Membrane</keyword>
<organism evidence="3 4">
    <name type="scientific">Aquatica leii</name>
    <dbReference type="NCBI Taxonomy" id="1421715"/>
    <lineage>
        <taxon>Eukaryota</taxon>
        <taxon>Metazoa</taxon>
        <taxon>Ecdysozoa</taxon>
        <taxon>Arthropoda</taxon>
        <taxon>Hexapoda</taxon>
        <taxon>Insecta</taxon>
        <taxon>Pterygota</taxon>
        <taxon>Neoptera</taxon>
        <taxon>Endopterygota</taxon>
        <taxon>Coleoptera</taxon>
        <taxon>Polyphaga</taxon>
        <taxon>Elateriformia</taxon>
        <taxon>Elateroidea</taxon>
        <taxon>Lampyridae</taxon>
        <taxon>Luciolinae</taxon>
        <taxon>Aquatica</taxon>
    </lineage>
</organism>
<reference evidence="4" key="1">
    <citation type="submission" date="2023-01" db="EMBL/GenBank/DDBJ databases">
        <title>Key to firefly adult light organ development and bioluminescence: homeobox transcription factors regulate luciferase expression and transportation to peroxisome.</title>
        <authorList>
            <person name="Fu X."/>
        </authorList>
    </citation>
    <scope>NUCLEOTIDE SEQUENCE [LARGE SCALE GENOMIC DNA]</scope>
</reference>
<sequence length="213" mass="24159">MVHDTYTDRYLNGLSHHHSTQKLSVVNSLVYRAVSLSQPQNLQEELNHLINVLRSRRSQKTASVDILFDETMIPTVSQNNFLGNDANKNCFIGMLKTKFKADNFIVKQVTEDADTLIINTALSVSPAFDNVNVVGKDINLLILLIALSTRYVYILKTRKRKKLQQIYSTESIVDKIAANHILFLHAFSSCDTTCALFNQGKMKFINVLQKIQI</sequence>
<feature type="domain" description="Helix-turn-helix" evidence="2">
    <location>
        <begin position="9"/>
        <end position="56"/>
    </location>
</feature>
<comment type="caution">
    <text evidence="3">The sequence shown here is derived from an EMBL/GenBank/DDBJ whole genome shotgun (WGS) entry which is preliminary data.</text>
</comment>
<dbReference type="EMBL" id="JARPUR010000004">
    <property type="protein sequence ID" value="KAK4877685.1"/>
    <property type="molecule type" value="Genomic_DNA"/>
</dbReference>
<dbReference type="InterPro" id="IPR058912">
    <property type="entry name" value="HTH_animal"/>
</dbReference>
<proteinExistence type="predicted"/>
<evidence type="ECO:0000313" key="3">
    <source>
        <dbReference type="EMBL" id="KAK4877685.1"/>
    </source>
</evidence>